<protein>
    <submittedName>
        <fullName evidence="4">GCN5-related N-acetyltransferase</fullName>
    </submittedName>
</protein>
<reference evidence="4 5" key="1">
    <citation type="submission" date="2012-06" db="EMBL/GenBank/DDBJ databases">
        <title>The complete chromosome of genome of Turneriella parva DSM 21527.</title>
        <authorList>
            <consortium name="US DOE Joint Genome Institute (JGI-PGF)"/>
            <person name="Lucas S."/>
            <person name="Han J."/>
            <person name="Lapidus A."/>
            <person name="Bruce D."/>
            <person name="Goodwin L."/>
            <person name="Pitluck S."/>
            <person name="Peters L."/>
            <person name="Kyrpides N."/>
            <person name="Mavromatis K."/>
            <person name="Ivanova N."/>
            <person name="Mikhailova N."/>
            <person name="Chertkov O."/>
            <person name="Detter J.C."/>
            <person name="Tapia R."/>
            <person name="Han C."/>
            <person name="Land M."/>
            <person name="Hauser L."/>
            <person name="Markowitz V."/>
            <person name="Cheng J.-F."/>
            <person name="Hugenholtz P."/>
            <person name="Woyke T."/>
            <person name="Wu D."/>
            <person name="Gronow S."/>
            <person name="Wellnitz S."/>
            <person name="Brambilla E."/>
            <person name="Klenk H.-P."/>
            <person name="Eisen J.A."/>
        </authorList>
    </citation>
    <scope>NUCLEOTIDE SEQUENCE [LARGE SCALE GENOMIC DNA]</scope>
    <source>
        <strain evidence="5">ATCC BAA-1111 / DSM 21527 / NCTC 11395 / H</strain>
    </source>
</reference>
<dbReference type="PROSITE" id="PS51186">
    <property type="entry name" value="GNAT"/>
    <property type="match status" value="1"/>
</dbReference>
<evidence type="ECO:0000259" key="3">
    <source>
        <dbReference type="PROSITE" id="PS51186"/>
    </source>
</evidence>
<dbReference type="EMBL" id="CP002959">
    <property type="protein sequence ID" value="AFM11424.1"/>
    <property type="molecule type" value="Genomic_DNA"/>
</dbReference>
<feature type="domain" description="N-acetyltransferase" evidence="3">
    <location>
        <begin position="4"/>
        <end position="145"/>
    </location>
</feature>
<dbReference type="PANTHER" id="PTHR43420:SF44">
    <property type="entry name" value="ACETYLTRANSFERASE YPEA"/>
    <property type="match status" value="1"/>
</dbReference>
<sequence>MIGAEIRVATRGDLPVIAWLDAQIFGSSAYSDEQWQSEIQSDAVTIYLAITDGSAVGFCSAARAGDDYEIHKIGVLTAHRRRGLANELLRLTESQISGGRCLIEVAAQNISAVRFYAKAGFSEFARRKRYYANGDDAILMQKFLSVL</sequence>
<dbReference type="InterPro" id="IPR000182">
    <property type="entry name" value="GNAT_dom"/>
</dbReference>
<dbReference type="KEGG" id="tpx:Turpa_0773"/>
<evidence type="ECO:0000313" key="5">
    <source>
        <dbReference type="Proteomes" id="UP000006048"/>
    </source>
</evidence>
<keyword evidence="5" id="KW-1185">Reference proteome</keyword>
<dbReference type="Gene3D" id="3.40.630.30">
    <property type="match status" value="1"/>
</dbReference>
<organism evidence="4 5">
    <name type="scientific">Turneriella parva (strain ATCC BAA-1111 / DSM 21527 / NCTC 11395 / H)</name>
    <name type="common">Leptospira parva</name>
    <dbReference type="NCBI Taxonomy" id="869212"/>
    <lineage>
        <taxon>Bacteria</taxon>
        <taxon>Pseudomonadati</taxon>
        <taxon>Spirochaetota</taxon>
        <taxon>Spirochaetia</taxon>
        <taxon>Leptospirales</taxon>
        <taxon>Leptospiraceae</taxon>
        <taxon>Turneriella</taxon>
    </lineage>
</organism>
<evidence type="ECO:0000313" key="4">
    <source>
        <dbReference type="EMBL" id="AFM11424.1"/>
    </source>
</evidence>
<dbReference type="AlphaFoldDB" id="I4B2B7"/>
<dbReference type="Pfam" id="PF13673">
    <property type="entry name" value="Acetyltransf_10"/>
    <property type="match status" value="1"/>
</dbReference>
<dbReference type="RefSeq" id="WP_014801942.1">
    <property type="nucleotide sequence ID" value="NC_018020.1"/>
</dbReference>
<dbReference type="GO" id="GO:0016747">
    <property type="term" value="F:acyltransferase activity, transferring groups other than amino-acyl groups"/>
    <property type="evidence" value="ECO:0007669"/>
    <property type="project" value="InterPro"/>
</dbReference>
<accession>I4B2B7</accession>
<proteinExistence type="predicted"/>
<evidence type="ECO:0000256" key="2">
    <source>
        <dbReference type="ARBA" id="ARBA00023315"/>
    </source>
</evidence>
<dbReference type="SUPFAM" id="SSF55729">
    <property type="entry name" value="Acyl-CoA N-acyltransferases (Nat)"/>
    <property type="match status" value="1"/>
</dbReference>
<name>I4B2B7_TURPD</name>
<gene>
    <name evidence="4" type="ordered locus">Turpa_0773</name>
</gene>
<dbReference type="Proteomes" id="UP000006048">
    <property type="component" value="Chromosome"/>
</dbReference>
<keyword evidence="1" id="KW-0808">Transferase</keyword>
<dbReference type="InterPro" id="IPR016181">
    <property type="entry name" value="Acyl_CoA_acyltransferase"/>
</dbReference>
<keyword evidence="2" id="KW-0012">Acyltransferase</keyword>
<dbReference type="PANTHER" id="PTHR43420">
    <property type="entry name" value="ACETYLTRANSFERASE"/>
    <property type="match status" value="1"/>
</dbReference>
<dbReference type="OrthoDB" id="9794566at2"/>
<dbReference type="HOGENOM" id="CLU_013985_23_0_12"/>
<dbReference type="InterPro" id="IPR050680">
    <property type="entry name" value="YpeA/RimI_acetyltransf"/>
</dbReference>
<dbReference type="CDD" id="cd04301">
    <property type="entry name" value="NAT_SF"/>
    <property type="match status" value="1"/>
</dbReference>
<evidence type="ECO:0000256" key="1">
    <source>
        <dbReference type="ARBA" id="ARBA00022679"/>
    </source>
</evidence>
<dbReference type="STRING" id="869212.Turpa_0773"/>